<evidence type="ECO:0000313" key="1">
    <source>
        <dbReference type="EMBL" id="MBD8034786.1"/>
    </source>
</evidence>
<dbReference type="RefSeq" id="WP_191705273.1">
    <property type="nucleotide sequence ID" value="NZ_JACSPW010000023.1"/>
</dbReference>
<comment type="caution">
    <text evidence="1">The sequence shown here is derived from an EMBL/GenBank/DDBJ whole genome shotgun (WGS) entry which is preliminary data.</text>
</comment>
<keyword evidence="2" id="KW-1185">Reference proteome</keyword>
<gene>
    <name evidence="1" type="ORF">H9632_17105</name>
</gene>
<evidence type="ECO:0000313" key="2">
    <source>
        <dbReference type="Proteomes" id="UP000600565"/>
    </source>
</evidence>
<name>A0ABR8XS72_9BACL</name>
<reference evidence="1 2" key="1">
    <citation type="submission" date="2020-08" db="EMBL/GenBank/DDBJ databases">
        <title>A Genomic Blueprint of the Chicken Gut Microbiome.</title>
        <authorList>
            <person name="Gilroy R."/>
            <person name="Ravi A."/>
            <person name="Getino M."/>
            <person name="Pursley I."/>
            <person name="Horton D.L."/>
            <person name="Alikhan N.-F."/>
            <person name="Baker D."/>
            <person name="Gharbi K."/>
            <person name="Hall N."/>
            <person name="Watson M."/>
            <person name="Adriaenssens E.M."/>
            <person name="Foster-Nyarko E."/>
            <person name="Jarju S."/>
            <person name="Secka A."/>
            <person name="Antonio M."/>
            <person name="Oren A."/>
            <person name="Chaudhuri R."/>
            <person name="La Ragione R.M."/>
            <person name="Hildebrand F."/>
            <person name="Pallen M.J."/>
        </authorList>
    </citation>
    <scope>NUCLEOTIDE SEQUENCE [LARGE SCALE GENOMIC DNA]</scope>
    <source>
        <strain evidence="1 2">Sa1YVA6</strain>
    </source>
</reference>
<sequence>MKKLIDTVLNNISNERFENYWEGFKPVAFAIFDDRDVFLFNHPKCNEERYIKLVKTEEFHACTCILFEEVPTAIVDTTLYDSFEVIYSLIVHESFHVFQHLSEESRYPNETVGFNYPIDFKNIQLRIIERKRLFEAFTSTESLEKQKKINEFITLRDMRTELFPDYVEYENSVETIEGPALYVEYQALTDISYINEEIIKHFAEQLLDNNISNLNIRISCYNSGLFLCLLLDDISENWKVKFSKSKLGLYHFLKNANNYTSAELTIPDNAEEVTRIVNSALSDKLNIFEHFYKSDGIKLTISGAIKLIGFDPMNITQLDGQSLHHNFLSFKIMNKSYFIKQPVCTTYESDFRDVQLIELFLNQPPLHIGDRLIIDNFGEIEGSVISEERSSIHIMV</sequence>
<accession>A0ABR8XS72</accession>
<organism evidence="1 2">
    <name type="scientific">Solibacillus merdavium</name>
    <dbReference type="NCBI Taxonomy" id="2762218"/>
    <lineage>
        <taxon>Bacteria</taxon>
        <taxon>Bacillati</taxon>
        <taxon>Bacillota</taxon>
        <taxon>Bacilli</taxon>
        <taxon>Bacillales</taxon>
        <taxon>Caryophanaceae</taxon>
        <taxon>Solibacillus</taxon>
    </lineage>
</organism>
<proteinExistence type="predicted"/>
<protein>
    <submittedName>
        <fullName evidence="1">Uncharacterized protein</fullName>
    </submittedName>
</protein>
<dbReference type="EMBL" id="JACSPW010000023">
    <property type="protein sequence ID" value="MBD8034786.1"/>
    <property type="molecule type" value="Genomic_DNA"/>
</dbReference>
<dbReference type="Proteomes" id="UP000600565">
    <property type="component" value="Unassembled WGS sequence"/>
</dbReference>